<proteinExistence type="predicted"/>
<dbReference type="EMBL" id="MU865930">
    <property type="protein sequence ID" value="KAK4451040.1"/>
    <property type="molecule type" value="Genomic_DNA"/>
</dbReference>
<comment type="caution">
    <text evidence="1">The sequence shown here is derived from an EMBL/GenBank/DDBJ whole genome shotgun (WGS) entry which is preliminary data.</text>
</comment>
<reference evidence="1" key="2">
    <citation type="submission" date="2023-05" db="EMBL/GenBank/DDBJ databases">
        <authorList>
            <consortium name="Lawrence Berkeley National Laboratory"/>
            <person name="Steindorff A."/>
            <person name="Hensen N."/>
            <person name="Bonometti L."/>
            <person name="Westerberg I."/>
            <person name="Brannstrom I.O."/>
            <person name="Guillou S."/>
            <person name="Cros-Aarteil S."/>
            <person name="Calhoun S."/>
            <person name="Haridas S."/>
            <person name="Kuo A."/>
            <person name="Mondo S."/>
            <person name="Pangilinan J."/>
            <person name="Riley R."/>
            <person name="Labutti K."/>
            <person name="Andreopoulos B."/>
            <person name="Lipzen A."/>
            <person name="Chen C."/>
            <person name="Yanf M."/>
            <person name="Daum C."/>
            <person name="Ng V."/>
            <person name="Clum A."/>
            <person name="Ohm R."/>
            <person name="Martin F."/>
            <person name="Silar P."/>
            <person name="Natvig D."/>
            <person name="Lalanne C."/>
            <person name="Gautier V."/>
            <person name="Ament-Velasquez S.L."/>
            <person name="Kruys A."/>
            <person name="Hutchinson M.I."/>
            <person name="Powell A.J."/>
            <person name="Barry K."/>
            <person name="Miller A.N."/>
            <person name="Grigoriev I.V."/>
            <person name="Debuchy R."/>
            <person name="Gladieux P."/>
            <person name="Thoren M.H."/>
            <person name="Johannesson H."/>
        </authorList>
    </citation>
    <scope>NUCLEOTIDE SEQUENCE</scope>
    <source>
        <strain evidence="1">PSN243</strain>
    </source>
</reference>
<sequence>MSVMEDEEFFHCMLDDLERLERVHHHSEFPPFYRYNTRTVESEHTHSPLLSGIVSALSGAVKTTIEAVTAKVSERRKSVASEH</sequence>
<keyword evidence="2" id="KW-1185">Reference proteome</keyword>
<dbReference type="Proteomes" id="UP001321760">
    <property type="component" value="Unassembled WGS sequence"/>
</dbReference>
<accession>A0AAV9GTV2</accession>
<gene>
    <name evidence="1" type="ORF">QBC34DRAFT_323422</name>
</gene>
<organism evidence="1 2">
    <name type="scientific">Podospora aff. communis PSN243</name>
    <dbReference type="NCBI Taxonomy" id="3040156"/>
    <lineage>
        <taxon>Eukaryota</taxon>
        <taxon>Fungi</taxon>
        <taxon>Dikarya</taxon>
        <taxon>Ascomycota</taxon>
        <taxon>Pezizomycotina</taxon>
        <taxon>Sordariomycetes</taxon>
        <taxon>Sordariomycetidae</taxon>
        <taxon>Sordariales</taxon>
        <taxon>Podosporaceae</taxon>
        <taxon>Podospora</taxon>
    </lineage>
</organism>
<reference evidence="1" key="1">
    <citation type="journal article" date="2023" name="Mol. Phylogenet. Evol.">
        <title>Genome-scale phylogeny and comparative genomics of the fungal order Sordariales.</title>
        <authorList>
            <person name="Hensen N."/>
            <person name="Bonometti L."/>
            <person name="Westerberg I."/>
            <person name="Brannstrom I.O."/>
            <person name="Guillou S."/>
            <person name="Cros-Aarteil S."/>
            <person name="Calhoun S."/>
            <person name="Haridas S."/>
            <person name="Kuo A."/>
            <person name="Mondo S."/>
            <person name="Pangilinan J."/>
            <person name="Riley R."/>
            <person name="LaButti K."/>
            <person name="Andreopoulos B."/>
            <person name="Lipzen A."/>
            <person name="Chen C."/>
            <person name="Yan M."/>
            <person name="Daum C."/>
            <person name="Ng V."/>
            <person name="Clum A."/>
            <person name="Steindorff A."/>
            <person name="Ohm R.A."/>
            <person name="Martin F."/>
            <person name="Silar P."/>
            <person name="Natvig D.O."/>
            <person name="Lalanne C."/>
            <person name="Gautier V."/>
            <person name="Ament-Velasquez S.L."/>
            <person name="Kruys A."/>
            <person name="Hutchinson M.I."/>
            <person name="Powell A.J."/>
            <person name="Barry K."/>
            <person name="Miller A.N."/>
            <person name="Grigoriev I.V."/>
            <person name="Debuchy R."/>
            <person name="Gladieux P."/>
            <person name="Hiltunen Thoren M."/>
            <person name="Johannesson H."/>
        </authorList>
    </citation>
    <scope>NUCLEOTIDE SEQUENCE</scope>
    <source>
        <strain evidence="1">PSN243</strain>
    </source>
</reference>
<protein>
    <submittedName>
        <fullName evidence="1">Uncharacterized protein</fullName>
    </submittedName>
</protein>
<name>A0AAV9GTV2_9PEZI</name>
<evidence type="ECO:0000313" key="2">
    <source>
        <dbReference type="Proteomes" id="UP001321760"/>
    </source>
</evidence>
<dbReference type="AlphaFoldDB" id="A0AAV9GTV2"/>
<evidence type="ECO:0000313" key="1">
    <source>
        <dbReference type="EMBL" id="KAK4451040.1"/>
    </source>
</evidence>